<organism evidence="1 2">
    <name type="scientific">Oceanirhabdus seepicola</name>
    <dbReference type="NCBI Taxonomy" id="2828781"/>
    <lineage>
        <taxon>Bacteria</taxon>
        <taxon>Bacillati</taxon>
        <taxon>Bacillota</taxon>
        <taxon>Clostridia</taxon>
        <taxon>Eubacteriales</taxon>
        <taxon>Clostridiaceae</taxon>
        <taxon>Oceanirhabdus</taxon>
    </lineage>
</organism>
<keyword evidence="2" id="KW-1185">Reference proteome</keyword>
<dbReference type="AlphaFoldDB" id="A0A9J6P2U6"/>
<gene>
    <name evidence="1" type="ORF">KDK92_11660</name>
</gene>
<dbReference type="EMBL" id="JAGSOJ010000002">
    <property type="protein sequence ID" value="MCM1990393.1"/>
    <property type="molecule type" value="Genomic_DNA"/>
</dbReference>
<dbReference type="Proteomes" id="UP001056429">
    <property type="component" value="Unassembled WGS sequence"/>
</dbReference>
<name>A0A9J6P2U6_9CLOT</name>
<reference evidence="1" key="1">
    <citation type="journal article" date="2021" name="mSystems">
        <title>Bacteria and Archaea Synergistically Convert Glycine Betaine to Biogenic Methane in the Formosa Cold Seep of the South China Sea.</title>
        <authorList>
            <person name="Li L."/>
            <person name="Zhang W."/>
            <person name="Zhang S."/>
            <person name="Song L."/>
            <person name="Sun Q."/>
            <person name="Zhang H."/>
            <person name="Xiang H."/>
            <person name="Dong X."/>
        </authorList>
    </citation>
    <scope>NUCLEOTIDE SEQUENCE</scope>
    <source>
        <strain evidence="1">ZWT</strain>
    </source>
</reference>
<reference evidence="1" key="2">
    <citation type="submission" date="2021-04" db="EMBL/GenBank/DDBJ databases">
        <authorList>
            <person name="Dong X."/>
        </authorList>
    </citation>
    <scope>NUCLEOTIDE SEQUENCE</scope>
    <source>
        <strain evidence="1">ZWT</strain>
    </source>
</reference>
<evidence type="ECO:0000313" key="1">
    <source>
        <dbReference type="EMBL" id="MCM1990393.1"/>
    </source>
</evidence>
<accession>A0A9J6P2U6</accession>
<sequence>MTQRKVIESYFQDLNNLVDILTKLVGSYRSLIGGADEISRITFADKGNVKDALKRAEELGAIIDEIIKTLDKVCYTYINYTKIKSEAVRAKIDAQNIMIEINEELKFRN</sequence>
<protein>
    <submittedName>
        <fullName evidence="1">Uncharacterized protein</fullName>
    </submittedName>
</protein>
<proteinExistence type="predicted"/>
<evidence type="ECO:0000313" key="2">
    <source>
        <dbReference type="Proteomes" id="UP001056429"/>
    </source>
</evidence>
<comment type="caution">
    <text evidence="1">The sequence shown here is derived from an EMBL/GenBank/DDBJ whole genome shotgun (WGS) entry which is preliminary data.</text>
</comment>